<accession>T1GV32</accession>
<sequence length="151" mass="17816">MGCNESPDFRPLDLTNDFTHNRPKKNEVIRTRMYFIGEDPLMSVTANTEYNFGHFNGVENFAIYLKYKDWLKQNPNYCTIAKNVSFHRNYYTRMDVVLTKSGDFTVFAYGKSGFTITCRTNVLIDTWTRIKVRITSHARNRGKFYYDCPMK</sequence>
<evidence type="ECO:0000313" key="2">
    <source>
        <dbReference type="Proteomes" id="UP000015102"/>
    </source>
</evidence>
<dbReference type="HOGENOM" id="CLU_1772752_0_0_1"/>
<reference evidence="2" key="1">
    <citation type="submission" date="2013-02" db="EMBL/GenBank/DDBJ databases">
        <authorList>
            <person name="Hughes D."/>
        </authorList>
    </citation>
    <scope>NUCLEOTIDE SEQUENCE</scope>
    <source>
        <strain>Durham</strain>
        <strain evidence="2">NC isolate 2 -- Noor lab</strain>
    </source>
</reference>
<proteinExistence type="predicted"/>
<keyword evidence="2" id="KW-1185">Reference proteome</keyword>
<evidence type="ECO:0000313" key="1">
    <source>
        <dbReference type="EnsemblMetazoa" id="MESCA007613-PA"/>
    </source>
</evidence>
<organism evidence="1 2">
    <name type="scientific">Megaselia scalaris</name>
    <name type="common">Humpbacked fly</name>
    <name type="synonym">Phora scalaris</name>
    <dbReference type="NCBI Taxonomy" id="36166"/>
    <lineage>
        <taxon>Eukaryota</taxon>
        <taxon>Metazoa</taxon>
        <taxon>Ecdysozoa</taxon>
        <taxon>Arthropoda</taxon>
        <taxon>Hexapoda</taxon>
        <taxon>Insecta</taxon>
        <taxon>Pterygota</taxon>
        <taxon>Neoptera</taxon>
        <taxon>Endopterygota</taxon>
        <taxon>Diptera</taxon>
        <taxon>Brachycera</taxon>
        <taxon>Muscomorpha</taxon>
        <taxon>Platypezoidea</taxon>
        <taxon>Phoridae</taxon>
        <taxon>Megaseliini</taxon>
        <taxon>Megaselia</taxon>
    </lineage>
</organism>
<dbReference type="AlphaFoldDB" id="T1GV32"/>
<reference evidence="1" key="2">
    <citation type="submission" date="2015-06" db="UniProtKB">
        <authorList>
            <consortium name="EnsemblMetazoa"/>
        </authorList>
    </citation>
    <scope>IDENTIFICATION</scope>
</reference>
<dbReference type="Proteomes" id="UP000015102">
    <property type="component" value="Unassembled WGS sequence"/>
</dbReference>
<dbReference type="EMBL" id="CAQQ02003455">
    <property type="status" value="NOT_ANNOTATED_CDS"/>
    <property type="molecule type" value="Genomic_DNA"/>
</dbReference>
<dbReference type="EnsemblMetazoa" id="MESCA007613-RA">
    <property type="protein sequence ID" value="MESCA007613-PA"/>
    <property type="gene ID" value="MESCA007613"/>
</dbReference>
<name>T1GV32_MEGSC</name>
<protein>
    <recommendedName>
        <fullName evidence="3">Farnesoic acid O-methyl transferase domain-containing protein</fullName>
    </recommendedName>
</protein>
<evidence type="ECO:0008006" key="3">
    <source>
        <dbReference type="Google" id="ProtNLM"/>
    </source>
</evidence>